<protein>
    <submittedName>
        <fullName evidence="1">ABC-type oligopeptide transport system ATPase subunit</fullName>
    </submittedName>
</protein>
<evidence type="ECO:0000313" key="2">
    <source>
        <dbReference type="Proteomes" id="UP000767291"/>
    </source>
</evidence>
<dbReference type="SUPFAM" id="SSF55186">
    <property type="entry name" value="ThrRS/AlaRS common domain"/>
    <property type="match status" value="1"/>
</dbReference>
<dbReference type="EMBL" id="JAGGJX010000001">
    <property type="protein sequence ID" value="MBP1854875.1"/>
    <property type="molecule type" value="Genomic_DNA"/>
</dbReference>
<evidence type="ECO:0000313" key="1">
    <source>
        <dbReference type="EMBL" id="MBP1854875.1"/>
    </source>
</evidence>
<dbReference type="InterPro" id="IPR018163">
    <property type="entry name" value="Thr/Ala-tRNA-synth_IIc_edit"/>
</dbReference>
<dbReference type="RefSeq" id="WP_209456310.1">
    <property type="nucleotide sequence ID" value="NZ_BAAACS010000013.1"/>
</dbReference>
<accession>A0ABS4EAA5</accession>
<reference evidence="1 2" key="1">
    <citation type="submission" date="2021-03" db="EMBL/GenBank/DDBJ databases">
        <title>Genomic Encyclopedia of Type Strains, Phase IV (KMG-IV): sequencing the most valuable type-strain genomes for metagenomic binning, comparative biology and taxonomic classification.</title>
        <authorList>
            <person name="Goeker M."/>
        </authorList>
    </citation>
    <scope>NUCLEOTIDE SEQUENCE [LARGE SCALE GENOMIC DNA]</scope>
    <source>
        <strain evidence="1 2">DSM 1289</strain>
    </source>
</reference>
<dbReference type="Proteomes" id="UP000767291">
    <property type="component" value="Unassembled WGS sequence"/>
</dbReference>
<organism evidence="1 2">
    <name type="scientific">Metaclostridioides mangenotii</name>
    <dbReference type="NCBI Taxonomy" id="1540"/>
    <lineage>
        <taxon>Bacteria</taxon>
        <taxon>Bacillati</taxon>
        <taxon>Bacillota</taxon>
        <taxon>Clostridia</taxon>
        <taxon>Peptostreptococcales</taxon>
        <taxon>Peptostreptococcaceae</taxon>
        <taxon>Metaclostridioides</taxon>
    </lineage>
</organism>
<keyword evidence="2" id="KW-1185">Reference proteome</keyword>
<dbReference type="Gene3D" id="3.30.980.10">
    <property type="entry name" value="Threonyl-trna Synthetase, Chain A, domain 2"/>
    <property type="match status" value="1"/>
</dbReference>
<comment type="caution">
    <text evidence="1">The sequence shown here is derived from an EMBL/GenBank/DDBJ whole genome shotgun (WGS) entry which is preliminary data.</text>
</comment>
<name>A0ABS4EAA5_9FIRM</name>
<sequence>MRALHEFHIYSVYFAPRGRERLLKMGDQISQWYLSYEDRLIGIVGDSGSGKSLILKGMFPGVDLSNDDDGLDIHKVMQVRNGLDQNYRNASYHIDMRFQLAFAQMYEIVDFVKGALENGRRVIIEHFDLIYPYLKINADLLLGIGEEIIVTRPNLFGPLPKDIYNIVISSLKYRRMAHTAEDLTTLVLTKDYEKPFKPINSDVRGGFILNFEKEPDINIEELENKVKNMISKNLDISYRDEEHICIGESEIVNCTGPRIHVRNTSEIENFNLLKEFKYDRSIDLYSLVGTVGKRRTDIEGDDLNKIFWKEM</sequence>
<gene>
    <name evidence="1" type="ORF">J2Z43_001265</name>
</gene>
<proteinExistence type="predicted"/>